<dbReference type="AlphaFoldDB" id="A0A3L6L6R0"/>
<dbReference type="Proteomes" id="UP000266743">
    <property type="component" value="Chromosome 5"/>
</dbReference>
<evidence type="ECO:0000313" key="3">
    <source>
        <dbReference type="Proteomes" id="UP000266743"/>
    </source>
</evidence>
<proteinExistence type="predicted"/>
<comment type="caution">
    <text evidence="2">The sequence shown here is derived from an EMBL/GenBank/DDBJ whole genome shotgun (WGS) entry which is preliminary data.</text>
</comment>
<reference evidence="2 3" key="1">
    <citation type="submission" date="2018-09" db="EMBL/GenBank/DDBJ databases">
        <title>whole genome sequence of T. equiperdum IVM-t1 strain.</title>
        <authorList>
            <person name="Suganuma K."/>
        </authorList>
    </citation>
    <scope>NUCLEOTIDE SEQUENCE [LARGE SCALE GENOMIC DNA]</scope>
    <source>
        <strain evidence="2 3">IVM-t1</strain>
    </source>
</reference>
<evidence type="ECO:0000313" key="2">
    <source>
        <dbReference type="EMBL" id="RHW72329.1"/>
    </source>
</evidence>
<organism evidence="2 3">
    <name type="scientific">Trypanosoma brucei equiperdum</name>
    <dbReference type="NCBI Taxonomy" id="630700"/>
    <lineage>
        <taxon>Eukaryota</taxon>
        <taxon>Discoba</taxon>
        <taxon>Euglenozoa</taxon>
        <taxon>Kinetoplastea</taxon>
        <taxon>Metakinetoplastina</taxon>
        <taxon>Trypanosomatida</taxon>
        <taxon>Trypanosomatidae</taxon>
        <taxon>Trypanosoma</taxon>
    </lineage>
</organism>
<evidence type="ECO:0000256" key="1">
    <source>
        <dbReference type="SAM" id="MobiDB-lite"/>
    </source>
</evidence>
<feature type="compositionally biased region" description="Basic and acidic residues" evidence="1">
    <location>
        <begin position="138"/>
        <end position="150"/>
    </location>
</feature>
<protein>
    <submittedName>
        <fullName evidence="2">Uncharacterized protein</fullName>
    </submittedName>
</protein>
<sequence>MLVERSYKTSFQYGCEGVEDATIACTICPSMEKIHIRFPRSVDEIKRSISTYVAVNEECINLYVRGCGCFTEVSDESPIVGEYYVLLRLRAGKGGFRKQLEKKGRAFARSKKLRSSTRQQQGGRSDKNRAQPIKLSKPHSDDKGVGRREQGNTVASAVDISIRDAVCCGVKRLVEGLST</sequence>
<gene>
    <name evidence="2" type="ORF">DPX39_050035600</name>
</gene>
<name>A0A3L6L6R0_9TRYP</name>
<dbReference type="EMBL" id="QSBY01000005">
    <property type="protein sequence ID" value="RHW72329.1"/>
    <property type="molecule type" value="Genomic_DNA"/>
</dbReference>
<feature type="region of interest" description="Disordered" evidence="1">
    <location>
        <begin position="108"/>
        <end position="150"/>
    </location>
</feature>
<accession>A0A3L6L6R0</accession>